<name>A0ABT1ZP90_9BURK</name>
<dbReference type="PROSITE" id="PS51257">
    <property type="entry name" value="PROKAR_LIPOPROTEIN"/>
    <property type="match status" value="1"/>
</dbReference>
<reference evidence="2 3" key="1">
    <citation type="submission" date="2022-08" db="EMBL/GenBank/DDBJ databases">
        <title>Reclassification of Massilia species as members of the genera Telluria, Duganella, Pseudoduganella, Mokoshia gen. nov. and Zemynaea gen. nov. using orthogonal and non-orthogonal genome-based approaches.</title>
        <authorList>
            <person name="Bowman J.P."/>
        </authorList>
    </citation>
    <scope>NUCLEOTIDE SEQUENCE [LARGE SCALE GENOMIC DNA]</scope>
    <source>
        <strain evidence="2 3">JCM 31316</strain>
    </source>
</reference>
<keyword evidence="3" id="KW-1185">Reference proteome</keyword>
<dbReference type="RefSeq" id="WP_258816318.1">
    <property type="nucleotide sequence ID" value="NZ_JANUGW010000005.1"/>
</dbReference>
<dbReference type="EMBL" id="JANUGW010000005">
    <property type="protein sequence ID" value="MCS0581733.1"/>
    <property type="molecule type" value="Genomic_DNA"/>
</dbReference>
<feature type="signal peptide" evidence="1">
    <location>
        <begin position="1"/>
        <end position="22"/>
    </location>
</feature>
<keyword evidence="1" id="KW-0732">Signal</keyword>
<feature type="chain" id="PRO_5046191797" description="DUF2846 domain-containing protein" evidence="1">
    <location>
        <begin position="23"/>
        <end position="182"/>
    </location>
</feature>
<proteinExistence type="predicted"/>
<evidence type="ECO:0008006" key="4">
    <source>
        <dbReference type="Google" id="ProtNLM"/>
    </source>
</evidence>
<sequence length="182" mass="18865">MSGRRSGALALAALLTSGCTMNSTVPLATGGAPHAGRAVIVYGVGVDGPWAYPNFAVQLTEYSIEKQAITGNCFRFNRVDAVVPATAIGIRYFAFDVAPGSYVYSPMNGAQPNGEPVAFRAPAGRAVYLGDFVYGKDGRVTRGGNLDGEKSAIRQALPAVPDDLALADTVVVAAPKPFLCAP</sequence>
<evidence type="ECO:0000313" key="2">
    <source>
        <dbReference type="EMBL" id="MCS0581733.1"/>
    </source>
</evidence>
<evidence type="ECO:0000313" key="3">
    <source>
        <dbReference type="Proteomes" id="UP001204151"/>
    </source>
</evidence>
<organism evidence="2 3">
    <name type="scientific">Massilia pinisoli</name>
    <dbReference type="NCBI Taxonomy" id="1772194"/>
    <lineage>
        <taxon>Bacteria</taxon>
        <taxon>Pseudomonadati</taxon>
        <taxon>Pseudomonadota</taxon>
        <taxon>Betaproteobacteria</taxon>
        <taxon>Burkholderiales</taxon>
        <taxon>Oxalobacteraceae</taxon>
        <taxon>Telluria group</taxon>
        <taxon>Massilia</taxon>
    </lineage>
</organism>
<comment type="caution">
    <text evidence="2">The sequence shown here is derived from an EMBL/GenBank/DDBJ whole genome shotgun (WGS) entry which is preliminary data.</text>
</comment>
<protein>
    <recommendedName>
        <fullName evidence="4">DUF2846 domain-containing protein</fullName>
    </recommendedName>
</protein>
<dbReference type="Proteomes" id="UP001204151">
    <property type="component" value="Unassembled WGS sequence"/>
</dbReference>
<accession>A0ABT1ZP90</accession>
<evidence type="ECO:0000256" key="1">
    <source>
        <dbReference type="SAM" id="SignalP"/>
    </source>
</evidence>
<gene>
    <name evidence="2" type="ORF">NX784_09015</name>
</gene>